<name>A0AAV6TNM5_9ARAC</name>
<gene>
    <name evidence="2" type="ORF">JTE90_022096</name>
</gene>
<feature type="signal peptide" evidence="1">
    <location>
        <begin position="1"/>
        <end position="25"/>
    </location>
</feature>
<evidence type="ECO:0000313" key="2">
    <source>
        <dbReference type="EMBL" id="KAG8173238.1"/>
    </source>
</evidence>
<keyword evidence="3" id="KW-1185">Reference proteome</keyword>
<dbReference type="EMBL" id="JAFNEN010001959">
    <property type="protein sequence ID" value="KAG8173238.1"/>
    <property type="molecule type" value="Genomic_DNA"/>
</dbReference>
<evidence type="ECO:0000313" key="3">
    <source>
        <dbReference type="Proteomes" id="UP000827092"/>
    </source>
</evidence>
<dbReference type="Proteomes" id="UP000827092">
    <property type="component" value="Unassembled WGS sequence"/>
</dbReference>
<accession>A0AAV6TNM5</accession>
<protein>
    <submittedName>
        <fullName evidence="2">Uncharacterized protein</fullName>
    </submittedName>
</protein>
<feature type="chain" id="PRO_5043652877" evidence="1">
    <location>
        <begin position="26"/>
        <end position="223"/>
    </location>
</feature>
<evidence type="ECO:0000256" key="1">
    <source>
        <dbReference type="SAM" id="SignalP"/>
    </source>
</evidence>
<keyword evidence="1" id="KW-0732">Signal</keyword>
<dbReference type="AlphaFoldDB" id="A0AAV6TNM5"/>
<organism evidence="2 3">
    <name type="scientific">Oedothorax gibbosus</name>
    <dbReference type="NCBI Taxonomy" id="931172"/>
    <lineage>
        <taxon>Eukaryota</taxon>
        <taxon>Metazoa</taxon>
        <taxon>Ecdysozoa</taxon>
        <taxon>Arthropoda</taxon>
        <taxon>Chelicerata</taxon>
        <taxon>Arachnida</taxon>
        <taxon>Araneae</taxon>
        <taxon>Araneomorphae</taxon>
        <taxon>Entelegynae</taxon>
        <taxon>Araneoidea</taxon>
        <taxon>Linyphiidae</taxon>
        <taxon>Erigoninae</taxon>
        <taxon>Oedothorax</taxon>
    </lineage>
</organism>
<comment type="caution">
    <text evidence="2">The sequence shown here is derived from an EMBL/GenBank/DDBJ whole genome shotgun (WGS) entry which is preliminary data.</text>
</comment>
<sequence>MVNSKNMGRLYWVFVLAVVIVSSSARPHKCEQRERSLADLDLAEDALNRAKLLIPNCEDENGVSNSSECSRKDKSLGIIQVALNLISDAKKTLPVCNKEPPTVVTTVEPLTTVTTVEPLTNVTSVEPLTNVTTVEPLTNVTRIEPLANVTSVEPLTNATSVEPLTNATRIEPLTNATTLNLPETTRRFLRWTARIAAADCTSACTAWLGGKSSRPDGLMEEWT</sequence>
<proteinExistence type="predicted"/>
<reference evidence="2 3" key="1">
    <citation type="journal article" date="2022" name="Nat. Ecol. Evol.">
        <title>A masculinizing supergene underlies an exaggerated male reproductive morph in a spider.</title>
        <authorList>
            <person name="Hendrickx F."/>
            <person name="De Corte Z."/>
            <person name="Sonet G."/>
            <person name="Van Belleghem S.M."/>
            <person name="Kostlbacher S."/>
            <person name="Vangestel C."/>
        </authorList>
    </citation>
    <scope>NUCLEOTIDE SEQUENCE [LARGE SCALE GENOMIC DNA]</scope>
    <source>
        <strain evidence="2">W744_W776</strain>
    </source>
</reference>